<feature type="signal peptide" evidence="5">
    <location>
        <begin position="1"/>
        <end position="16"/>
    </location>
</feature>
<dbReference type="Gene3D" id="2.160.20.10">
    <property type="entry name" value="Single-stranded right-handed beta-helix, Pectin lyase-like"/>
    <property type="match status" value="1"/>
</dbReference>
<evidence type="ECO:0000259" key="6">
    <source>
        <dbReference type="SMART" id="SM00912"/>
    </source>
</evidence>
<dbReference type="InterPro" id="IPR050909">
    <property type="entry name" value="Bact_Autotransporter_VF"/>
</dbReference>
<keyword evidence="8" id="KW-1185">Reference proteome</keyword>
<dbReference type="InterPro" id="IPR008638">
    <property type="entry name" value="FhaB/CdiA-like_TPS"/>
</dbReference>
<comment type="caution">
    <text evidence="7">The sequence shown here is derived from an EMBL/GenBank/DDBJ whole genome shotgun (WGS) entry which is preliminary data.</text>
</comment>
<feature type="domain" description="Filamentous haemagglutinin FhaB/tRNA nuclease CdiA-like TPS" evidence="6">
    <location>
        <begin position="103"/>
        <end position="218"/>
    </location>
</feature>
<reference evidence="7" key="2">
    <citation type="submission" date="2023-02" db="EMBL/GenBank/DDBJ databases">
        <authorList>
            <person name="Rayyan A."/>
            <person name="Meyer T."/>
            <person name="Kyndt J.A."/>
        </authorList>
    </citation>
    <scope>NUCLEOTIDE SEQUENCE</scope>
    <source>
        <strain evidence="7">DSM 9987</strain>
    </source>
</reference>
<evidence type="ECO:0000313" key="7">
    <source>
        <dbReference type="EMBL" id="MDC7789447.1"/>
    </source>
</evidence>
<dbReference type="SMART" id="SM00912">
    <property type="entry name" value="Haemagg_act"/>
    <property type="match status" value="1"/>
</dbReference>
<evidence type="ECO:0000256" key="3">
    <source>
        <dbReference type="ARBA" id="ARBA00022729"/>
    </source>
</evidence>
<keyword evidence="3 5" id="KW-0732">Signal</keyword>
<dbReference type="Pfam" id="PF05860">
    <property type="entry name" value="TPS"/>
    <property type="match status" value="1"/>
</dbReference>
<dbReference type="PANTHER" id="PTHR12338">
    <property type="entry name" value="AUTOTRANSPORTER"/>
    <property type="match status" value="1"/>
</dbReference>
<dbReference type="Pfam" id="PF12545">
    <property type="entry name" value="DUF3739"/>
    <property type="match status" value="1"/>
</dbReference>
<comment type="subcellular location">
    <subcellularLocation>
        <location evidence="1">Secreted</location>
    </subcellularLocation>
</comment>
<dbReference type="EMBL" id="JAQQLI010000073">
    <property type="protein sequence ID" value="MDC7789447.1"/>
    <property type="molecule type" value="Genomic_DNA"/>
</dbReference>
<evidence type="ECO:0000313" key="8">
    <source>
        <dbReference type="Proteomes" id="UP001165652"/>
    </source>
</evidence>
<dbReference type="InterPro" id="IPR011050">
    <property type="entry name" value="Pectin_lyase_fold/virulence"/>
</dbReference>
<evidence type="ECO:0000256" key="5">
    <source>
        <dbReference type="SAM" id="SignalP"/>
    </source>
</evidence>
<feature type="chain" id="PRO_5045093236" evidence="5">
    <location>
        <begin position="17"/>
        <end position="4372"/>
    </location>
</feature>
<accession>A0ABT5JIL3</accession>
<gene>
    <name evidence="7" type="ORF">PQJ73_27520</name>
</gene>
<dbReference type="InterPro" id="IPR012334">
    <property type="entry name" value="Pectin_lyas_fold"/>
</dbReference>
<feature type="compositionally biased region" description="Basic and acidic residues" evidence="4">
    <location>
        <begin position="4323"/>
        <end position="4335"/>
    </location>
</feature>
<dbReference type="InterPro" id="IPR021026">
    <property type="entry name" value="Filamn_hemagglutn_DUF3739"/>
</dbReference>
<dbReference type="NCBIfam" id="TIGR01901">
    <property type="entry name" value="adhes_NPXG"/>
    <property type="match status" value="1"/>
</dbReference>
<evidence type="ECO:0000256" key="1">
    <source>
        <dbReference type="ARBA" id="ARBA00004613"/>
    </source>
</evidence>
<proteinExistence type="predicted"/>
<reference evidence="7" key="1">
    <citation type="journal article" date="2023" name="Microbiol Resour">
        <title>Genome Sequences of Rhodoplanes serenus and Two Thermotolerant Strains, Rhodoplanes tepidamans and 'Rhodoplanes cryptolactis,' Further Refine the Genus.</title>
        <authorList>
            <person name="Rayyan A.A."/>
            <person name="Kyndt J.A."/>
        </authorList>
    </citation>
    <scope>NUCLEOTIDE SEQUENCE</scope>
    <source>
        <strain evidence="7">DSM 9987</strain>
    </source>
</reference>
<evidence type="ECO:0000256" key="2">
    <source>
        <dbReference type="ARBA" id="ARBA00022525"/>
    </source>
</evidence>
<keyword evidence="2" id="KW-0964">Secreted</keyword>
<dbReference type="RefSeq" id="WP_272780272.1">
    <property type="nucleotide sequence ID" value="NZ_JAQQLI010000073.1"/>
</dbReference>
<feature type="region of interest" description="Disordered" evidence="4">
    <location>
        <begin position="4315"/>
        <end position="4341"/>
    </location>
</feature>
<name>A0ABT5JIL3_RHOTP</name>
<dbReference type="SUPFAM" id="SSF51126">
    <property type="entry name" value="Pectin lyase-like"/>
    <property type="match status" value="1"/>
</dbReference>
<organism evidence="7 8">
    <name type="scientific">Rhodoplanes tepidamans</name>
    <name type="common">Rhodoplanes cryptolactis</name>
    <dbReference type="NCBI Taxonomy" id="200616"/>
    <lineage>
        <taxon>Bacteria</taxon>
        <taxon>Pseudomonadati</taxon>
        <taxon>Pseudomonadota</taxon>
        <taxon>Alphaproteobacteria</taxon>
        <taxon>Hyphomicrobiales</taxon>
        <taxon>Nitrobacteraceae</taxon>
        <taxon>Rhodoplanes</taxon>
    </lineage>
</organism>
<sequence length="4372" mass="438981">MSALALALATTLPAHAGSLRGMRSGASASAVATATAAATSAAQAAAAAQASSISNLTSSLKSMRAVQNAAQAAAKASAAAATSSFNGLGAGALQPVGNPNSTTDGLTTWTGADLPTQTVSDGKYSVTIEQTQSRAILSWESFNIGSATTLTFDQQGNTDWVALNRVVGASTSPSQILGTIKADGTVLVINQNGIIFGAGSQINVHSLIASTLEIGRSTENSVARTIAQRNTEFLDYGLTGYAETNASTGSTYAAFSGVTDSATAPSSAAVTVEEGAIVTSDSGGMILLIAPTVTNAGWLSAADGQVSLVGAKALTGSVYLTASDGSDTAEDPYVRGYLITNYEGTVVNSGLIEAERGYIDLAATTVTNSGILRSTTSVSANGTIDLHGQTITLAPGSILMIAADENGETIPQDADSLAAVKSSQVRIGSYNSDVTLQSGATIWAPSGDVTIGAASGAALTDASQSKIYDTATGKWVYNAGHIVVEDGATIDVAGLKDVQVDVSAYNLSILLKSNELADSGGYQDSFLNGETVMIDARLSGVREDGVAWIGSPLISAAAYYEAVGVTAAQLMTTGGNVTLGTNGGVSSATVGGSASVTVKSGAVIDVSGGFVTYAAGTVTTTKLLTSDGRIVDIGSASLSDTYVAVVPDGTSVGHEHWGVTEVYTNKLRSSSYHQTSYTEGRDAGTLTIKSAQVSYEGTLTADAYAGERQLAEGEVGTGTSSVYGDLRNVQEATSQLPAGGLLFIQQVGDPDGSGTVMGGGGDILVVAAADYAPVAGTTVLSDALLSGSGLAQVSLWTSGTITVAETAGVSLEAGGVFDAYAGRAITIAGSVTVPSGTIQLETANFGLSGSAFTTADDILAVGSFDIVVTGSLSVAGRWVNDWGKTGTDIAGPAYLDGGSIVMVSAAAVTDQVVSTNTNTIASATDVSGSILIANATLIDLSGGGRVTYDGTLDLSGQGGDLALINQTAFFQTEFANYGLGETRTLFGELSGFRTYYLDSQGVVVALQINPAEITSTVQFDPAVIKAAGFSGGGTFTLWAPDVKFGSGASDDTAAATAVPLSFFQAGFADYVITSYKTALLDNTFVTASGTGYGGTNAILETQTFTIKAGETLTLSQALLPSILTEDQAAALRALATGGDVGTILTASVPTEAWDQKAVNLTLDGAIELKVEAGGSIVSAPGAVLTVAKLLNEGTIRLPGGSIVQSQTLPASYLSATKVYGVDALSEVFTIEADGTIVATKASKISGKTNADVAMLYEVYLLGELGAADGIVLAAGSVTDLSGVSVVDPYAAGARGTVTAGVRTGTVYDAGSIVLASASTTTTALYRETRLSTLLLETTAGNSGATLTIGAGATVALDGASDIYVQALTSTSASGAGLRAGGLVITEVWSDAGAISAPSGFTISSEAEISAKGGSASAEGGTLELADVILTQSVADAKGELAADQIMAAGFGTLAALGTLSSQGDVTLTLGRALFVASRPYGSATTTAGNPYAVTISAGGDLSITAPYIGLLSSMDVLSSTATGTAASHTVTLTATAAFDIAGAVLFDRSIAATNLVSGGDVRLTGVQDYKITYQNSTVVNDALTALLAVNGDLAITAAQVYPTTGTTATISTTKTDGIITFARSTATLPDAPYSAGGSLTVSAATIVQGGVIRVPLGSLTLAATGDLTLTDGSYTEVSANGLIIPYGTTTDGVEWYFTPIGSDALSAPPEKVLTLKGANIEVESGAVVNVAGGGDVTAYEFAAGTGGARDVLNSYNDDAYTSTTGCTYAGCAQAYAIVPGLSDNAVAAYDPIYSSNYASLSSVTGVGTRVLIDIGYGLKWYTLLPAQYATLAGGVLVVQQTASTSLTLGSSVTRADGTVLTVGSYGNALSGSAQSSTYLFAVQSQDVYEKYSSITLTSGNTYFTDLADDAGTTVPALPIDAGRLVLDATTTLVIDAIVRSAAAEGGRGAKVDIGGSTIAIVSALPATPAADTLTITAASLTNLGAESLLIGATRTDEDDGTTTLAVTAGSITVANDAAHPISAAEIVLAATGSITIADGSVILATGEMADTRDGVYVIGDGATAGTGALLRVANGPERLTSRSNFESTATLTVGAATLSGTAVMVDSSGTVTLSDALVLQNAETVALGAGRIGLGISDPGYAGVVLTAAMQALLTQTGAQLTLRSQSAIDFADGTYAFGTLKLDAATLAGTQGGAVTVTAGTVTLGNSGAEGAVCGSCAANAGSLAIVADTVVFSGGIIATKATTTASTVTTTLATDTAVTIPAGTYFSSTYYVLEDTKVLLPAGTVVTLDVGTGVITPVASSGTLASGTEVTVSGVAFTMATGSYVLAEATRVYYSSDQPNSTVAAGTVLSFTRTPTVTIPTGATLDLAADVALTGTDFFAGGVTLTAANGVYVTGQGAGLDAGAAALTVHTPYVGDRGSRAATVVVPDLTLATTGALVIDNAGAAALDIASLGGIPGTSVALTGGSVVISGTTVQASGGLVEVVSATGITLADGGVVAAPGWTGTYGDTTDSTTASSAGGTVRLTATAGDITLGAGTLVSVAGDEGDAGRLELSAIAGSVTFGGTIDGTAGTDGTGGEFALETGGSVDLVALNTLVGGQGFTGGFEVRSRAGDLVLAAGQTLKSGSVVLTADGGFVTISGTIDTSGTNGGDIALWGNKGVTLTSTAKLDAHADGYADSEPYQASAGDITLGTDFVTRTTATSPDGVVSGTSGTITIAAGATLDLSVKNTTARVIALDSGLGYYYVAADTAGTLTLRAPVYTDASGKQTVDVNVASASSVVGAASVVLEGFRRWDLAVVAASGSYTGVTASNGDITLDVSAGLDTLAYDAATKTVSITDAGRGLNFLGDRDPTGTHETIVSFIQDLDLSAMYSKLGGLAALTDSSGASIFHVQPGVDLVSTGSITLSSNWNLAAGTVDIAGATAAGLMGSESYNGTTVDYIVPGSEAAVLADYTAMLYRTGASVTGEAPILTLRAGGDLVINGIVNDGFFSFQNSEDATYLAAASGTSVYSIGFGTYYKPSGAVTTSAGVGILMNFFGSNANKVTTTSAADPLDYVPYSVEANSAAPGRSSDLFGTMELFPTLATSDGRQMTSASYRLVAGAAVDRTSAGQITASANPTAINPLSLGSAIVDGSYTYTTASGTTVTVYYGFAPSLTGNNCSAISAYCASSVEEWLNLVSANTSGRTFTGTAVYWGTQAEHYGTTAGRVTFATAPTTSSSGYIIDSMSDLVYMKLYLDSSSTGVTLSGSLSTLSLRDYVKSGADPYLAALYYSDSTTVTTAGQVVTYTLNGQSYSYTMTGDDFFTVVGTSGGTSSNPYMTTNNNNIALLVSVKTAAYILENYVTPLFPTSTASTTHSVSGMIRTGTGDIAIAAARSVDLTAGLSASSTADAVAVYTAGQRATTTTATATDVATGQTVTVDLTANQVSGGLYLVNGGDITIAAGEDVIGVTTSIVSSYAASNNASLDWMANTSTSGATISQADQHLLLGEFDTGVGALAGGDITVTAGRDIDDVAAFATPAIRTVGLTFADGSTGKGIQFLGDSDVVLRAGRDIAGGLVYVTSGSATLSAERDIVSAGRLISSPTSTARTTRLRLTNAVATVSAGRDLTVTWAGALPFGLNNEAFWVSSASSLTVTAGGDVGLDLFVNSSVGSYDGVVVPGTITLSALTGDLTFLRNGSSIGVQPYLFMVPDTDGQLVITAGGGIGAATIVMDDADPAYLPGPFRNTGTSASRGLTFPTVTSSTTEAQLRLYHNQDITHLDDAEPVFVAAGGDITGLVLSVPKQARVVAGGDIVNMMFFGQNLSATDITRIAAAGDITATTKLLKNAAGTALATLGGNTFVIGGPGALFLEAGGDIGPFLNSATITTGVWSENCACTIYTTSDYAGGVLSVGYDWNPWLKSIVTEAGGGADLYVMFGLGAIGPDYAALREKYVNPANVSFLTWEGYADELVAWMQARHPDLLLSAYGTTAVTEAQAYAAFTSLPMLEQRIFLLSEVYYNELEQVAVTTSASYQKYSRGYEAVNTLFPAANGYTANSLEGGAVDTALVATGDLDLRLATLQTTRGGDINLIGPGGDIIAGSVVRTSTQAARRNYYAPVYSGLTNSTVWESVVSGSTSGGTAIDSIPTGLEGILTLRGGSVRSFTDGSLVLNQSRLFTQGGGDIVAWSSNGDLNAGQGPKTSANFPPIVVSFDWNLFGEVDKQAGVTGAGIAAFQPSVDEEAPDVYLLAPRGTVDAGDAGLRVAGNLSVVALEVRNADNIQVGGAVTGLQVEAPATIPLTVETKDKAAADAVAAASQQATASERASVIIVEILGYGGGEGGSTPADEERRRRPPERQSYDPNGMLRVLGHGRFTDEQLMALTDEERKALSRFVAR</sequence>
<protein>
    <submittedName>
        <fullName evidence="7">Filamentous hemagglutinin family protein</fullName>
    </submittedName>
</protein>
<dbReference type="Proteomes" id="UP001165652">
    <property type="component" value="Unassembled WGS sequence"/>
</dbReference>
<evidence type="ECO:0000256" key="4">
    <source>
        <dbReference type="SAM" id="MobiDB-lite"/>
    </source>
</evidence>
<dbReference type="PANTHER" id="PTHR12338:SF8">
    <property type="entry name" value="HEME_HEMOPEXIN-BINDING PROTEIN"/>
    <property type="match status" value="1"/>
</dbReference>